<keyword evidence="2" id="KW-1185">Reference proteome</keyword>
<dbReference type="Proteomes" id="UP000789405">
    <property type="component" value="Unassembled WGS sequence"/>
</dbReference>
<sequence length="84" mass="10420">MTFNKLNRPDLISNYWDKIQKDLKEYVELILLTTLRKEEIEVLIRTLEQNKKRRTTLPSIYYPKLNERTHFKIYYYLELIEIPQ</sequence>
<organism evidence="1 2">
    <name type="scientific">Dentiscutata erythropus</name>
    <dbReference type="NCBI Taxonomy" id="1348616"/>
    <lineage>
        <taxon>Eukaryota</taxon>
        <taxon>Fungi</taxon>
        <taxon>Fungi incertae sedis</taxon>
        <taxon>Mucoromycota</taxon>
        <taxon>Glomeromycotina</taxon>
        <taxon>Glomeromycetes</taxon>
        <taxon>Diversisporales</taxon>
        <taxon>Gigasporaceae</taxon>
        <taxon>Dentiscutata</taxon>
    </lineage>
</organism>
<evidence type="ECO:0000313" key="2">
    <source>
        <dbReference type="Proteomes" id="UP000789405"/>
    </source>
</evidence>
<accession>A0A9N9A4D7</accession>
<dbReference type="EMBL" id="CAJVPY010001312">
    <property type="protein sequence ID" value="CAG8516391.1"/>
    <property type="molecule type" value="Genomic_DNA"/>
</dbReference>
<dbReference type="OrthoDB" id="2125396at2759"/>
<dbReference type="AlphaFoldDB" id="A0A9N9A4D7"/>
<comment type="caution">
    <text evidence="1">The sequence shown here is derived from an EMBL/GenBank/DDBJ whole genome shotgun (WGS) entry which is preliminary data.</text>
</comment>
<name>A0A9N9A4D7_9GLOM</name>
<gene>
    <name evidence="1" type="ORF">DERYTH_LOCUS3646</name>
</gene>
<reference evidence="1" key="1">
    <citation type="submission" date="2021-06" db="EMBL/GenBank/DDBJ databases">
        <authorList>
            <person name="Kallberg Y."/>
            <person name="Tangrot J."/>
            <person name="Rosling A."/>
        </authorList>
    </citation>
    <scope>NUCLEOTIDE SEQUENCE</scope>
    <source>
        <strain evidence="1">MA453B</strain>
    </source>
</reference>
<evidence type="ECO:0000313" key="1">
    <source>
        <dbReference type="EMBL" id="CAG8516391.1"/>
    </source>
</evidence>
<proteinExistence type="predicted"/>
<protein>
    <submittedName>
        <fullName evidence="1">5560_t:CDS:1</fullName>
    </submittedName>
</protein>